<gene>
    <name evidence="1" type="ORF">AQS8620_03357</name>
</gene>
<accession>A0A1Y5TVE3</accession>
<organism evidence="1 2">
    <name type="scientific">Aquimixticola soesokkakensis</name>
    <dbReference type="NCBI Taxonomy" id="1519096"/>
    <lineage>
        <taxon>Bacteria</taxon>
        <taxon>Pseudomonadati</taxon>
        <taxon>Pseudomonadota</taxon>
        <taxon>Alphaproteobacteria</taxon>
        <taxon>Rhodobacterales</taxon>
        <taxon>Paracoccaceae</taxon>
        <taxon>Aquimixticola</taxon>
    </lineage>
</organism>
<reference evidence="1 2" key="1">
    <citation type="submission" date="2017-03" db="EMBL/GenBank/DDBJ databases">
        <authorList>
            <person name="Afonso C.L."/>
            <person name="Miller P.J."/>
            <person name="Scott M.A."/>
            <person name="Spackman E."/>
            <person name="Goraichik I."/>
            <person name="Dimitrov K.M."/>
            <person name="Suarez D.L."/>
            <person name="Swayne D.E."/>
        </authorList>
    </citation>
    <scope>NUCLEOTIDE SEQUENCE [LARGE SCALE GENOMIC DNA]</scope>
    <source>
        <strain evidence="1 2">CECT 8620</strain>
    </source>
</reference>
<proteinExistence type="predicted"/>
<dbReference type="EMBL" id="FWFS01000018">
    <property type="protein sequence ID" value="SLN70669.1"/>
    <property type="molecule type" value="Genomic_DNA"/>
</dbReference>
<dbReference type="Gene3D" id="3.40.50.300">
    <property type="entry name" value="P-loop containing nucleotide triphosphate hydrolases"/>
    <property type="match status" value="1"/>
</dbReference>
<dbReference type="Proteomes" id="UP000193862">
    <property type="component" value="Unassembled WGS sequence"/>
</dbReference>
<keyword evidence="2" id="KW-1185">Reference proteome</keyword>
<name>A0A1Y5TVE3_9RHOB</name>
<evidence type="ECO:0000313" key="2">
    <source>
        <dbReference type="Proteomes" id="UP000193862"/>
    </source>
</evidence>
<evidence type="ECO:0008006" key="3">
    <source>
        <dbReference type="Google" id="ProtNLM"/>
    </source>
</evidence>
<dbReference type="SUPFAM" id="SSF52540">
    <property type="entry name" value="P-loop containing nucleoside triphosphate hydrolases"/>
    <property type="match status" value="1"/>
</dbReference>
<protein>
    <recommendedName>
        <fullName evidence="3">Protein ImuA</fullName>
    </recommendedName>
</protein>
<evidence type="ECO:0000313" key="1">
    <source>
        <dbReference type="EMBL" id="SLN70669.1"/>
    </source>
</evidence>
<sequence length="192" mass="20829">MRLSLKPQPFLRSTRVHEVCGPAAFAFAALCAGKQAFWIREAWLADIVLPQGMEAYGAPSGILLARPASQIDALAVAEEALKDGAAPFVILEITRPLDLREGRRLQLAAKAGGTTGLCIIPEGMGSNAAETRWRATPVFDPDREDSTLMRWESIKNKSGTLGVWYVRWDPQTHHLHVVPPVGLQPGSAGLPE</sequence>
<dbReference type="InterPro" id="IPR027417">
    <property type="entry name" value="P-loop_NTPase"/>
</dbReference>
<dbReference type="OrthoDB" id="7630980at2"/>
<dbReference type="AlphaFoldDB" id="A0A1Y5TVE3"/>